<evidence type="ECO:0000313" key="2">
    <source>
        <dbReference type="EMBL" id="ELP33273.1"/>
    </source>
</evidence>
<proteinExistence type="predicted"/>
<organism evidence="2 3">
    <name type="scientific">Rhodopirellula baltica SWK14</name>
    <dbReference type="NCBI Taxonomy" id="993516"/>
    <lineage>
        <taxon>Bacteria</taxon>
        <taxon>Pseudomonadati</taxon>
        <taxon>Planctomycetota</taxon>
        <taxon>Planctomycetia</taxon>
        <taxon>Pirellulales</taxon>
        <taxon>Pirellulaceae</taxon>
        <taxon>Rhodopirellula</taxon>
    </lineage>
</organism>
<dbReference type="AlphaFoldDB" id="L7CGX8"/>
<dbReference type="EMBL" id="AMWG01000067">
    <property type="protein sequence ID" value="ELP33273.1"/>
    <property type="molecule type" value="Genomic_DNA"/>
</dbReference>
<sequence>MTETQARRKGGPRRGGQEMDGSTSAEWHIGQETNSIHSHAMIA</sequence>
<feature type="compositionally biased region" description="Polar residues" evidence="1">
    <location>
        <begin position="20"/>
        <end position="37"/>
    </location>
</feature>
<gene>
    <name evidence="2" type="ORF">RBSWK_02770</name>
</gene>
<evidence type="ECO:0000313" key="3">
    <source>
        <dbReference type="Proteomes" id="UP000010959"/>
    </source>
</evidence>
<feature type="region of interest" description="Disordered" evidence="1">
    <location>
        <begin position="1"/>
        <end position="43"/>
    </location>
</feature>
<reference evidence="2 3" key="1">
    <citation type="journal article" date="2013" name="Mar. Genomics">
        <title>Expression of sulfatases in Rhodopirellula baltica and the diversity of sulfatases in the genus Rhodopirellula.</title>
        <authorList>
            <person name="Wegner C.E."/>
            <person name="Richter-Heitmann T."/>
            <person name="Klindworth A."/>
            <person name="Klockow C."/>
            <person name="Richter M."/>
            <person name="Achstetter T."/>
            <person name="Glockner F.O."/>
            <person name="Harder J."/>
        </authorList>
    </citation>
    <scope>NUCLEOTIDE SEQUENCE [LARGE SCALE GENOMIC DNA]</scope>
    <source>
        <strain evidence="2 3">SWK14</strain>
    </source>
</reference>
<comment type="caution">
    <text evidence="2">The sequence shown here is derived from an EMBL/GenBank/DDBJ whole genome shotgun (WGS) entry which is preliminary data.</text>
</comment>
<evidence type="ECO:0000256" key="1">
    <source>
        <dbReference type="SAM" id="MobiDB-lite"/>
    </source>
</evidence>
<dbReference type="Proteomes" id="UP000010959">
    <property type="component" value="Unassembled WGS sequence"/>
</dbReference>
<accession>L7CGX8</accession>
<name>L7CGX8_RHOBT</name>
<protein>
    <submittedName>
        <fullName evidence="2">Uncharacterized protein</fullName>
    </submittedName>
</protein>